<keyword evidence="5" id="KW-0488">Methylation</keyword>
<evidence type="ECO:0000256" key="11">
    <source>
        <dbReference type="SAM" id="Phobius"/>
    </source>
</evidence>
<keyword evidence="8 11" id="KW-1133">Transmembrane helix</keyword>
<proteinExistence type="inferred from homology"/>
<evidence type="ECO:0000313" key="13">
    <source>
        <dbReference type="Proteomes" id="UP000292423"/>
    </source>
</evidence>
<dbReference type="SUPFAM" id="SSF54523">
    <property type="entry name" value="Pili subunits"/>
    <property type="match status" value="1"/>
</dbReference>
<name>A0A4Q7Z4A5_9GAMM</name>
<dbReference type="PANTHER" id="PTHR39583">
    <property type="entry name" value="TYPE II SECRETION SYSTEM PROTEIN J-RELATED"/>
    <property type="match status" value="1"/>
</dbReference>
<dbReference type="Pfam" id="PF11612">
    <property type="entry name" value="T2SSJ"/>
    <property type="match status" value="1"/>
</dbReference>
<dbReference type="GO" id="GO:0005886">
    <property type="term" value="C:plasma membrane"/>
    <property type="evidence" value="ECO:0007669"/>
    <property type="project" value="UniProtKB-SubCell"/>
</dbReference>
<dbReference type="NCBIfam" id="TIGR01711">
    <property type="entry name" value="gspJ"/>
    <property type="match status" value="1"/>
</dbReference>
<dbReference type="RefSeq" id="WP_130413251.1">
    <property type="nucleotide sequence ID" value="NZ_SHKX01000012.1"/>
</dbReference>
<accession>A0A4Q7Z4A5</accession>
<dbReference type="NCBIfam" id="TIGR02532">
    <property type="entry name" value="IV_pilin_GFxxxE"/>
    <property type="match status" value="1"/>
</dbReference>
<dbReference type="InterPro" id="IPR045584">
    <property type="entry name" value="Pilin-like"/>
</dbReference>
<protein>
    <recommendedName>
        <fullName evidence="3">Type II secretion system protein J</fullName>
    </recommendedName>
</protein>
<dbReference type="AlphaFoldDB" id="A0A4Q7Z4A5"/>
<evidence type="ECO:0000256" key="2">
    <source>
        <dbReference type="ARBA" id="ARBA00011084"/>
    </source>
</evidence>
<dbReference type="GO" id="GO:0015628">
    <property type="term" value="P:protein secretion by the type II secretion system"/>
    <property type="evidence" value="ECO:0007669"/>
    <property type="project" value="InterPro"/>
</dbReference>
<sequence length="220" mass="24565">MAIRSRGFTLLELLVAVAIFAMLGIGSYRLLATTISTRDAAREHDSNLIHLQKVFTVLNRDISQAIGRPVRNDFGDAEPALKLSNNSLEFSRQGWPNPMQSSRSELQRIRYELNTKGELWRLAWSQLDRERGMEPNQSLLADHVQSLQIRVVAASGQIETDWPLQQNSSNAANGGANSDAPLREMPVGVEMILNIKPWGEIRRVFRMPDNQEAGSDAQGS</sequence>
<dbReference type="InterPro" id="IPR012902">
    <property type="entry name" value="N_methyl_site"/>
</dbReference>
<evidence type="ECO:0000256" key="5">
    <source>
        <dbReference type="ARBA" id="ARBA00022481"/>
    </source>
</evidence>
<evidence type="ECO:0000256" key="1">
    <source>
        <dbReference type="ARBA" id="ARBA00004377"/>
    </source>
</evidence>
<dbReference type="InterPro" id="IPR051621">
    <property type="entry name" value="T2SS_protein_J"/>
</dbReference>
<keyword evidence="13" id="KW-1185">Reference proteome</keyword>
<dbReference type="GO" id="GO:0015627">
    <property type="term" value="C:type II protein secretion system complex"/>
    <property type="evidence" value="ECO:0007669"/>
    <property type="project" value="InterPro"/>
</dbReference>
<dbReference type="PANTHER" id="PTHR39583:SF2">
    <property type="entry name" value="TYPE II SECRETION SYSTEM PROTEIN J"/>
    <property type="match status" value="1"/>
</dbReference>
<comment type="caution">
    <text evidence="12">The sequence shown here is derived from an EMBL/GenBank/DDBJ whole genome shotgun (WGS) entry which is preliminary data.</text>
</comment>
<evidence type="ECO:0000256" key="10">
    <source>
        <dbReference type="SAM" id="MobiDB-lite"/>
    </source>
</evidence>
<dbReference type="InterPro" id="IPR010055">
    <property type="entry name" value="T2SS_protein-GspJ"/>
</dbReference>
<dbReference type="Gene3D" id="2.10.70.20">
    <property type="entry name" value="gspk-gspi-gspj complex like domains"/>
    <property type="match status" value="1"/>
</dbReference>
<comment type="similarity">
    <text evidence="2">Belongs to the GSP J family.</text>
</comment>
<evidence type="ECO:0000256" key="8">
    <source>
        <dbReference type="ARBA" id="ARBA00022989"/>
    </source>
</evidence>
<feature type="compositionally biased region" description="Low complexity" evidence="10">
    <location>
        <begin position="167"/>
        <end position="178"/>
    </location>
</feature>
<dbReference type="Gene3D" id="3.10.610.10">
    <property type="entry name" value="GSPII I/J protein-like"/>
    <property type="match status" value="1"/>
</dbReference>
<dbReference type="Proteomes" id="UP000292423">
    <property type="component" value="Unassembled WGS sequence"/>
</dbReference>
<dbReference type="EMBL" id="SHKX01000012">
    <property type="protein sequence ID" value="RZU45170.1"/>
    <property type="molecule type" value="Genomic_DNA"/>
</dbReference>
<comment type="subcellular location">
    <subcellularLocation>
        <location evidence="1">Cell inner membrane</location>
        <topology evidence="1">Single-pass membrane protein</topology>
    </subcellularLocation>
</comment>
<reference evidence="12 13" key="1">
    <citation type="submission" date="2019-02" db="EMBL/GenBank/DDBJ databases">
        <title>Genomic Encyclopedia of Type Strains, Phase IV (KMG-IV): sequencing the most valuable type-strain genomes for metagenomic binning, comparative biology and taxonomic classification.</title>
        <authorList>
            <person name="Goeker M."/>
        </authorList>
    </citation>
    <scope>NUCLEOTIDE SEQUENCE [LARGE SCALE GENOMIC DNA]</scope>
    <source>
        <strain evidence="12 13">DSM 105135</strain>
    </source>
</reference>
<evidence type="ECO:0000256" key="9">
    <source>
        <dbReference type="ARBA" id="ARBA00023136"/>
    </source>
</evidence>
<dbReference type="OrthoDB" id="9794345at2"/>
<evidence type="ECO:0000256" key="6">
    <source>
        <dbReference type="ARBA" id="ARBA00022519"/>
    </source>
</evidence>
<gene>
    <name evidence="12" type="ORF">EV700_1983</name>
</gene>
<evidence type="ECO:0000256" key="3">
    <source>
        <dbReference type="ARBA" id="ARBA00021539"/>
    </source>
</evidence>
<keyword evidence="6" id="KW-0997">Cell inner membrane</keyword>
<keyword evidence="4" id="KW-1003">Cell membrane</keyword>
<feature type="region of interest" description="Disordered" evidence="10">
    <location>
        <begin position="162"/>
        <end position="182"/>
    </location>
</feature>
<dbReference type="Pfam" id="PF07963">
    <property type="entry name" value="N_methyl"/>
    <property type="match status" value="1"/>
</dbReference>
<evidence type="ECO:0000313" key="12">
    <source>
        <dbReference type="EMBL" id="RZU45170.1"/>
    </source>
</evidence>
<keyword evidence="7 11" id="KW-0812">Transmembrane</keyword>
<evidence type="ECO:0000256" key="4">
    <source>
        <dbReference type="ARBA" id="ARBA00022475"/>
    </source>
</evidence>
<keyword evidence="9 11" id="KW-0472">Membrane</keyword>
<feature type="transmembrane region" description="Helical" evidence="11">
    <location>
        <begin position="7"/>
        <end position="28"/>
    </location>
</feature>
<evidence type="ECO:0000256" key="7">
    <source>
        <dbReference type="ARBA" id="ARBA00022692"/>
    </source>
</evidence>
<organism evidence="12 13">
    <name type="scientific">Fluviicoccus keumensis</name>
    <dbReference type="NCBI Taxonomy" id="1435465"/>
    <lineage>
        <taxon>Bacteria</taxon>
        <taxon>Pseudomonadati</taxon>
        <taxon>Pseudomonadota</taxon>
        <taxon>Gammaproteobacteria</taxon>
        <taxon>Moraxellales</taxon>
        <taxon>Moraxellaceae</taxon>
        <taxon>Fluviicoccus</taxon>
    </lineage>
</organism>